<accession>A0A8S5MRV5</accession>
<sequence length="74" mass="8524">MNFNSIVEATKSLGVAIIMCFLMAWFVKYMFDKFMSELENEREAHKAEMKVLQDALTNNTLALTTLSERLSKND</sequence>
<reference evidence="2" key="1">
    <citation type="journal article" date="2021" name="Proc. Natl. Acad. Sci. U.S.A.">
        <title>A Catalog of Tens of Thousands of Viruses from Human Metagenomes Reveals Hidden Associations with Chronic Diseases.</title>
        <authorList>
            <person name="Tisza M.J."/>
            <person name="Buck C.B."/>
        </authorList>
    </citation>
    <scope>NUCLEOTIDE SEQUENCE</scope>
    <source>
        <strain evidence="2">CtV3c15</strain>
    </source>
</reference>
<keyword evidence="1" id="KW-0812">Transmembrane</keyword>
<name>A0A8S5MRV5_9CAUD</name>
<evidence type="ECO:0000256" key="1">
    <source>
        <dbReference type="SAM" id="Phobius"/>
    </source>
</evidence>
<feature type="transmembrane region" description="Helical" evidence="1">
    <location>
        <begin position="12"/>
        <end position="31"/>
    </location>
</feature>
<evidence type="ECO:0000313" key="2">
    <source>
        <dbReference type="EMBL" id="DAD85030.1"/>
    </source>
</evidence>
<keyword evidence="1" id="KW-1133">Transmembrane helix</keyword>
<proteinExistence type="predicted"/>
<organism evidence="2">
    <name type="scientific">Podoviridae sp. ctV3c15</name>
    <dbReference type="NCBI Taxonomy" id="2826559"/>
    <lineage>
        <taxon>Viruses</taxon>
        <taxon>Duplodnaviria</taxon>
        <taxon>Heunggongvirae</taxon>
        <taxon>Uroviricota</taxon>
        <taxon>Caudoviricetes</taxon>
    </lineage>
</organism>
<keyword evidence="1" id="KW-0472">Membrane</keyword>
<dbReference type="EMBL" id="BK014971">
    <property type="protein sequence ID" value="DAD85030.1"/>
    <property type="molecule type" value="Genomic_DNA"/>
</dbReference>
<protein>
    <submittedName>
        <fullName evidence="2">Uncharacterized protein</fullName>
    </submittedName>
</protein>